<dbReference type="Pfam" id="PF01657">
    <property type="entry name" value="Stress-antifung"/>
    <property type="match status" value="2"/>
</dbReference>
<protein>
    <recommendedName>
        <fullName evidence="22">Cysteine-rich receptor-like protein kinase 42</fullName>
    </recommendedName>
</protein>
<dbReference type="PROSITE" id="PS51473">
    <property type="entry name" value="GNK2"/>
    <property type="match status" value="2"/>
</dbReference>
<keyword evidence="5 18" id="KW-0812">Transmembrane</keyword>
<dbReference type="CDD" id="cd14066">
    <property type="entry name" value="STKc_IRAK"/>
    <property type="match status" value="1"/>
</dbReference>
<evidence type="ECO:0000256" key="8">
    <source>
        <dbReference type="ARBA" id="ARBA00022741"/>
    </source>
</evidence>
<evidence type="ECO:0000256" key="9">
    <source>
        <dbReference type="ARBA" id="ARBA00022777"/>
    </source>
</evidence>
<dbReference type="CDD" id="cd23509">
    <property type="entry name" value="Gnk2-like"/>
    <property type="match status" value="2"/>
</dbReference>
<dbReference type="InterPro" id="IPR008271">
    <property type="entry name" value="Ser/Thr_kinase_AS"/>
</dbReference>
<evidence type="ECO:0000256" key="4">
    <source>
        <dbReference type="ARBA" id="ARBA00022679"/>
    </source>
</evidence>
<evidence type="ECO:0000256" key="17">
    <source>
        <dbReference type="SAM" id="MobiDB-lite"/>
    </source>
</evidence>
<accession>A0A6N2M9V8</accession>
<keyword evidence="11 18" id="KW-1133">Transmembrane helix</keyword>
<evidence type="ECO:0000256" key="6">
    <source>
        <dbReference type="ARBA" id="ARBA00022729"/>
    </source>
</evidence>
<evidence type="ECO:0000256" key="16">
    <source>
        <dbReference type="ARBA" id="ARBA00047951"/>
    </source>
</evidence>
<dbReference type="Pfam" id="PF07714">
    <property type="entry name" value="PK_Tyr_Ser-Thr"/>
    <property type="match status" value="1"/>
</dbReference>
<keyword evidence="9" id="KW-0418">Kinase</keyword>
<evidence type="ECO:0000259" key="20">
    <source>
        <dbReference type="PROSITE" id="PS51473"/>
    </source>
</evidence>
<keyword evidence="8" id="KW-0547">Nucleotide-binding</keyword>
<dbReference type="PANTHER" id="PTHR47973">
    <property type="entry name" value="CYSTEINE-RICH RECEPTOR-LIKE PROTEIN KINASE 3"/>
    <property type="match status" value="1"/>
</dbReference>
<keyword evidence="10" id="KW-0067">ATP-binding</keyword>
<dbReference type="PROSITE" id="PS00108">
    <property type="entry name" value="PROTEIN_KINASE_ST"/>
    <property type="match status" value="1"/>
</dbReference>
<comment type="catalytic activity">
    <reaction evidence="16">
        <text>L-threonyl-[protein] + ATP = O-phospho-L-threonyl-[protein] + ADP + H(+)</text>
        <dbReference type="Rhea" id="RHEA:46608"/>
        <dbReference type="Rhea" id="RHEA-COMP:11060"/>
        <dbReference type="Rhea" id="RHEA-COMP:11605"/>
        <dbReference type="ChEBI" id="CHEBI:15378"/>
        <dbReference type="ChEBI" id="CHEBI:30013"/>
        <dbReference type="ChEBI" id="CHEBI:30616"/>
        <dbReference type="ChEBI" id="CHEBI:61977"/>
        <dbReference type="ChEBI" id="CHEBI:456216"/>
    </reaction>
</comment>
<dbReference type="FunFam" id="3.30.430.20:FF:000029">
    <property type="entry name" value="Cysteine-rich receptor-like protein kinase 42"/>
    <property type="match status" value="1"/>
</dbReference>
<comment type="catalytic activity">
    <reaction evidence="15">
        <text>L-seryl-[protein] + ATP = O-phospho-L-seryl-[protein] + ADP + H(+)</text>
        <dbReference type="Rhea" id="RHEA:17989"/>
        <dbReference type="Rhea" id="RHEA-COMP:9863"/>
        <dbReference type="Rhea" id="RHEA-COMP:11604"/>
        <dbReference type="ChEBI" id="CHEBI:15378"/>
        <dbReference type="ChEBI" id="CHEBI:29999"/>
        <dbReference type="ChEBI" id="CHEBI:30616"/>
        <dbReference type="ChEBI" id="CHEBI:83421"/>
        <dbReference type="ChEBI" id="CHEBI:456216"/>
    </reaction>
</comment>
<feature type="compositionally biased region" description="Low complexity" evidence="17">
    <location>
        <begin position="644"/>
        <end position="656"/>
    </location>
</feature>
<dbReference type="InterPro" id="IPR002902">
    <property type="entry name" value="GNK2"/>
</dbReference>
<dbReference type="GO" id="GO:0005524">
    <property type="term" value="F:ATP binding"/>
    <property type="evidence" value="ECO:0007669"/>
    <property type="project" value="UniProtKB-KW"/>
</dbReference>
<dbReference type="FunFam" id="1.10.510.10:FF:000336">
    <property type="entry name" value="Cysteine-rich receptor-like protein kinase 2"/>
    <property type="match status" value="1"/>
</dbReference>
<dbReference type="InterPro" id="IPR011009">
    <property type="entry name" value="Kinase-like_dom_sf"/>
</dbReference>
<evidence type="ECO:0000259" key="19">
    <source>
        <dbReference type="PROSITE" id="PS50011"/>
    </source>
</evidence>
<dbReference type="FunFam" id="3.30.200.20:FF:000177">
    <property type="entry name" value="Cysteine-rich receptor-like protein kinase 2"/>
    <property type="match status" value="1"/>
</dbReference>
<organism evidence="21">
    <name type="scientific">Salix viminalis</name>
    <name type="common">Common osier</name>
    <name type="synonym">Basket willow</name>
    <dbReference type="NCBI Taxonomy" id="40686"/>
    <lineage>
        <taxon>Eukaryota</taxon>
        <taxon>Viridiplantae</taxon>
        <taxon>Streptophyta</taxon>
        <taxon>Embryophyta</taxon>
        <taxon>Tracheophyta</taxon>
        <taxon>Spermatophyta</taxon>
        <taxon>Magnoliopsida</taxon>
        <taxon>eudicotyledons</taxon>
        <taxon>Gunneridae</taxon>
        <taxon>Pentapetalae</taxon>
        <taxon>rosids</taxon>
        <taxon>fabids</taxon>
        <taxon>Malpighiales</taxon>
        <taxon>Salicaceae</taxon>
        <taxon>Saliceae</taxon>
        <taxon>Salix</taxon>
    </lineage>
</organism>
<evidence type="ECO:0000256" key="13">
    <source>
        <dbReference type="ARBA" id="ARBA00023170"/>
    </source>
</evidence>
<evidence type="ECO:0000256" key="14">
    <source>
        <dbReference type="ARBA" id="ARBA00023180"/>
    </source>
</evidence>
<feature type="domain" description="Gnk2-homologous" evidence="20">
    <location>
        <begin position="41"/>
        <end position="139"/>
    </location>
</feature>
<dbReference type="GO" id="GO:0004674">
    <property type="term" value="F:protein serine/threonine kinase activity"/>
    <property type="evidence" value="ECO:0007669"/>
    <property type="project" value="UniProtKB-KW"/>
</dbReference>
<keyword evidence="6" id="KW-0732">Signal</keyword>
<dbReference type="Gene3D" id="3.30.430.20">
    <property type="entry name" value="Gnk2 domain, C-X8-C-X2-C motif"/>
    <property type="match status" value="2"/>
</dbReference>
<keyword evidence="7" id="KW-0677">Repeat</keyword>
<evidence type="ECO:0000256" key="5">
    <source>
        <dbReference type="ARBA" id="ARBA00022692"/>
    </source>
</evidence>
<evidence type="ECO:0000256" key="11">
    <source>
        <dbReference type="ARBA" id="ARBA00022989"/>
    </source>
</evidence>
<feature type="region of interest" description="Disordered" evidence="17">
    <location>
        <begin position="635"/>
        <end position="684"/>
    </location>
</feature>
<evidence type="ECO:0000256" key="10">
    <source>
        <dbReference type="ARBA" id="ARBA00022840"/>
    </source>
</evidence>
<reference evidence="21" key="1">
    <citation type="submission" date="2019-03" db="EMBL/GenBank/DDBJ databases">
        <authorList>
            <person name="Mank J."/>
            <person name="Almeida P."/>
        </authorList>
    </citation>
    <scope>NUCLEOTIDE SEQUENCE</scope>
    <source>
        <strain evidence="21">78183</strain>
    </source>
</reference>
<dbReference type="EMBL" id="CAADRP010001708">
    <property type="protein sequence ID" value="VFU49655.1"/>
    <property type="molecule type" value="Genomic_DNA"/>
</dbReference>
<evidence type="ECO:0000256" key="2">
    <source>
        <dbReference type="ARBA" id="ARBA00022527"/>
    </source>
</evidence>
<dbReference type="SMART" id="SM00220">
    <property type="entry name" value="S_TKc"/>
    <property type="match status" value="1"/>
</dbReference>
<keyword evidence="14" id="KW-0325">Glycoprotein</keyword>
<proteinExistence type="predicted"/>
<evidence type="ECO:0000256" key="7">
    <source>
        <dbReference type="ARBA" id="ARBA00022737"/>
    </source>
</evidence>
<dbReference type="Gene3D" id="1.10.510.10">
    <property type="entry name" value="Transferase(Phosphotransferase) domain 1"/>
    <property type="match status" value="1"/>
</dbReference>
<keyword evidence="13" id="KW-0675">Receptor</keyword>
<sequence>MISLHLHPKLIVMNLQSWLFLSFIYSSSFLFSLSLSDPRITQSGLYCGNSKSTINIPTFVKGMETLSQLITTSHFATYNLNYSSTSTFYALAQCHQDLSQTDCLLCYAASRTKLPRCLPSLSSRIYLDGCFLRYDNYSFYQESVSSSFDTFNCGDEYFDAGGGGNYLEFSTGVGDAVGDVTVQAAENGGFAVVKVSGIYALAQCWDSVGREGCRGCLEMAGKAARGCVPKKEGRGMNAGCYLRYSTDKFYNKGGGEKGNAHGFSGLGITIAVVLAAAACLMLSFFAAYASCVWLLKAKRERNNLGKVPLSFNKSSLSFKYEILEKATDFFSPSRKLGQGGAGSVFIGTLPNGETVAVKRLIFNTRQWVDEFFNEVNLISGIQHKNLVKLLGCSIEGPESLLVYEYVRNKSLDQFLFDRTKSRTLNWKQRFEIILGTAEGLAYLHGGSQVRIIHRDIKSSNVLLDEHLNPKIADFGLARCLGADKSHLSTGIAGTIGYMAPEYLIRGQLTDKADVYSFGVLVLEILGGKRCNAFMEKSGSLLQTVWQLYRSNRLVDAVDPCLRDEFPAQEASCVLQIGLLCTQASATLRPSMAQVVHFLTNNDCEIPTPNQPPYMNTSLLETENSRRSYSINSLVSNGPTEVEASSTSMESSSMHSSDGQPRSEESNARAATFPSKIPTISHSLV</sequence>
<dbReference type="AlphaFoldDB" id="A0A6N2M9V8"/>
<name>A0A6N2M9V8_SALVM</name>
<evidence type="ECO:0008006" key="22">
    <source>
        <dbReference type="Google" id="ProtNLM"/>
    </source>
</evidence>
<feature type="domain" description="Protein kinase" evidence="19">
    <location>
        <begin position="330"/>
        <end position="599"/>
    </location>
</feature>
<dbReference type="InterPro" id="IPR000719">
    <property type="entry name" value="Prot_kinase_dom"/>
</dbReference>
<feature type="domain" description="Gnk2-homologous" evidence="20">
    <location>
        <begin position="151"/>
        <end position="249"/>
    </location>
</feature>
<comment type="subcellular location">
    <subcellularLocation>
        <location evidence="1">Membrane</location>
        <topology evidence="1">Single-pass membrane protein</topology>
    </subcellularLocation>
</comment>
<feature type="transmembrane region" description="Helical" evidence="18">
    <location>
        <begin position="266"/>
        <end position="295"/>
    </location>
</feature>
<evidence type="ECO:0000256" key="3">
    <source>
        <dbReference type="ARBA" id="ARBA00022553"/>
    </source>
</evidence>
<keyword evidence="3" id="KW-0597">Phosphoprotein</keyword>
<dbReference type="GO" id="GO:0016020">
    <property type="term" value="C:membrane"/>
    <property type="evidence" value="ECO:0007669"/>
    <property type="project" value="UniProtKB-SubCell"/>
</dbReference>
<keyword evidence="4" id="KW-0808">Transferase</keyword>
<evidence type="ECO:0000256" key="12">
    <source>
        <dbReference type="ARBA" id="ARBA00023136"/>
    </source>
</evidence>
<dbReference type="FunFam" id="3.30.430.20:FF:000015">
    <property type="entry name" value="Cysteine-rich receptor-like protein kinase 3"/>
    <property type="match status" value="1"/>
</dbReference>
<evidence type="ECO:0000256" key="18">
    <source>
        <dbReference type="SAM" id="Phobius"/>
    </source>
</evidence>
<dbReference type="Gene3D" id="3.30.200.20">
    <property type="entry name" value="Phosphorylase Kinase, domain 1"/>
    <property type="match status" value="1"/>
</dbReference>
<evidence type="ECO:0000256" key="1">
    <source>
        <dbReference type="ARBA" id="ARBA00004167"/>
    </source>
</evidence>
<dbReference type="PROSITE" id="PS50011">
    <property type="entry name" value="PROTEIN_KINASE_DOM"/>
    <property type="match status" value="1"/>
</dbReference>
<keyword evidence="2" id="KW-0723">Serine/threonine-protein kinase</keyword>
<evidence type="ECO:0000313" key="21">
    <source>
        <dbReference type="EMBL" id="VFU49655.1"/>
    </source>
</evidence>
<dbReference type="SUPFAM" id="SSF56112">
    <property type="entry name" value="Protein kinase-like (PK-like)"/>
    <property type="match status" value="1"/>
</dbReference>
<evidence type="ECO:0000256" key="15">
    <source>
        <dbReference type="ARBA" id="ARBA00047558"/>
    </source>
</evidence>
<dbReference type="InterPro" id="IPR001245">
    <property type="entry name" value="Ser-Thr/Tyr_kinase_cat_dom"/>
</dbReference>
<keyword evidence="12 18" id="KW-0472">Membrane</keyword>
<dbReference type="InterPro" id="IPR052059">
    <property type="entry name" value="CR_Ser/Thr_kinase"/>
</dbReference>
<gene>
    <name evidence="21" type="ORF">SVIM_LOCUS327479</name>
</gene>
<dbReference type="InterPro" id="IPR038408">
    <property type="entry name" value="GNK2_sf"/>
</dbReference>